<sequence>MVTMPPTTPVCRTSAVEPLIWAPNFGHPNPTAMATIDPATALSRAVPRPNFQARVFTKQRCHFLVCHKLPKRPVTTANFRSPRLKPCRLQVQPWTSIKPPRLMRFPPSPATGS</sequence>
<dbReference type="Proteomes" id="UP001457282">
    <property type="component" value="Unassembled WGS sequence"/>
</dbReference>
<protein>
    <submittedName>
        <fullName evidence="1">Uncharacterized protein</fullName>
    </submittedName>
</protein>
<keyword evidence="2" id="KW-1185">Reference proteome</keyword>
<name>A0AAW1XWR4_RUBAR</name>
<organism evidence="1 2">
    <name type="scientific">Rubus argutus</name>
    <name type="common">Southern blackberry</name>
    <dbReference type="NCBI Taxonomy" id="59490"/>
    <lineage>
        <taxon>Eukaryota</taxon>
        <taxon>Viridiplantae</taxon>
        <taxon>Streptophyta</taxon>
        <taxon>Embryophyta</taxon>
        <taxon>Tracheophyta</taxon>
        <taxon>Spermatophyta</taxon>
        <taxon>Magnoliopsida</taxon>
        <taxon>eudicotyledons</taxon>
        <taxon>Gunneridae</taxon>
        <taxon>Pentapetalae</taxon>
        <taxon>rosids</taxon>
        <taxon>fabids</taxon>
        <taxon>Rosales</taxon>
        <taxon>Rosaceae</taxon>
        <taxon>Rosoideae</taxon>
        <taxon>Rosoideae incertae sedis</taxon>
        <taxon>Rubus</taxon>
    </lineage>
</organism>
<evidence type="ECO:0000313" key="2">
    <source>
        <dbReference type="Proteomes" id="UP001457282"/>
    </source>
</evidence>
<proteinExistence type="predicted"/>
<dbReference type="AlphaFoldDB" id="A0AAW1XWR4"/>
<gene>
    <name evidence="1" type="ORF">M0R45_017016</name>
</gene>
<evidence type="ECO:0000313" key="1">
    <source>
        <dbReference type="EMBL" id="KAK9940350.1"/>
    </source>
</evidence>
<reference evidence="1 2" key="1">
    <citation type="journal article" date="2023" name="G3 (Bethesda)">
        <title>A chromosome-length genome assembly and annotation of blackberry (Rubus argutus, cv. 'Hillquist').</title>
        <authorList>
            <person name="Bruna T."/>
            <person name="Aryal R."/>
            <person name="Dudchenko O."/>
            <person name="Sargent D.J."/>
            <person name="Mead D."/>
            <person name="Buti M."/>
            <person name="Cavallini A."/>
            <person name="Hytonen T."/>
            <person name="Andres J."/>
            <person name="Pham M."/>
            <person name="Weisz D."/>
            <person name="Mascagni F."/>
            <person name="Usai G."/>
            <person name="Natali L."/>
            <person name="Bassil N."/>
            <person name="Fernandez G.E."/>
            <person name="Lomsadze A."/>
            <person name="Armour M."/>
            <person name="Olukolu B."/>
            <person name="Poorten T."/>
            <person name="Britton C."/>
            <person name="Davik J."/>
            <person name="Ashrafi H."/>
            <person name="Aiden E.L."/>
            <person name="Borodovsky M."/>
            <person name="Worthington M."/>
        </authorList>
    </citation>
    <scope>NUCLEOTIDE SEQUENCE [LARGE SCALE GENOMIC DNA]</scope>
    <source>
        <strain evidence="1">PI 553951</strain>
    </source>
</reference>
<dbReference type="EMBL" id="JBEDUW010000003">
    <property type="protein sequence ID" value="KAK9940350.1"/>
    <property type="molecule type" value="Genomic_DNA"/>
</dbReference>
<comment type="caution">
    <text evidence="1">The sequence shown here is derived from an EMBL/GenBank/DDBJ whole genome shotgun (WGS) entry which is preliminary data.</text>
</comment>
<accession>A0AAW1XWR4</accession>